<dbReference type="InterPro" id="IPR036397">
    <property type="entry name" value="RNaseH_sf"/>
</dbReference>
<feature type="coiled-coil region" evidence="1">
    <location>
        <begin position="107"/>
        <end position="157"/>
    </location>
</feature>
<dbReference type="CDD" id="cd09272">
    <property type="entry name" value="RNase_HI_RT_Ty1"/>
    <property type="match status" value="1"/>
</dbReference>
<dbReference type="Pfam" id="PF07727">
    <property type="entry name" value="RVT_2"/>
    <property type="match status" value="1"/>
</dbReference>
<evidence type="ECO:0008006" key="6">
    <source>
        <dbReference type="Google" id="ProtNLM"/>
    </source>
</evidence>
<comment type="caution">
    <text evidence="5">The sequence shown here is derived from an EMBL/GenBank/DDBJ whole genome shotgun (WGS) entry which is preliminary data.</text>
</comment>
<sequence length="1108" mass="125965">MKDVLRENERILKQAISTDIVNIVVNANVNYACKTVNECERCVTIETELQMDYIKKESYDKLFKQYTTLEKHCISLEVDTQLEQKIFQRNNSFSQQSALTFDQSFEINDLKAQSQEKDTIIMKLKERIKSLSGNLKEEKIKRELEEIETINIELNHRVTKLVTKNEHLKQTYKQLYDSINHPVLQDKVLVITALKDTLSKLKGKTVVNEAVTLHPIVPELLKIDVALLAPKLRNNRTTHYDYLKHTQEETATLREIVKNERLLNRLNTSLDYALHQRFRITTTAIVPLRKPIPIESNTSKRVVTLVYSRKSKEAKNTVPISNSKINKSLVATKKEPNKSWGSTSSNVPSSSTVECSNDHVAKIMGYGDYKIGNVTILRVYFVEGLGHNLFSVGQFCDSDLEVAFCQHTCFICNLDGVDLLIGSRGNNLYTPSLGDMMASSPICLLSKASKTKSWLWHRCLSHLNFGAINHLARQGHVRGLPKLKFKKDHLCSSCAMGKSKKKSHKPKSEDTNQEKLYLLRMDLCGPMRVESVNGKKYILFIVDDYSQFTWVKCLRSNDEAPDFIIKFIKMIQIYNRRTRRIVKSIHVDFDELTKVASEQSGSGPVLNEITPETISSGLLPKSSSSTPYVPPSRNDWDLLFQPLFDELPTPPPSVNPPTPEVIALIVDVIPLVQAVSTGLPSLTTVDQDAPSPSKSQTTPETQSPFIPQVVEEDILDIEVLHMGNDSLFGVPIPEVTYNQSSSMTYKDALTQSCWIEAMQEEFNEFERLENKARLVACGYRQEEGIDFEESFDPVARLEAIRIFLAYATHKNMVVYQMDVKTAFLNGNLREEVYVSQSNGFVDQDNPNHMYKLKKALYGLKQAPRAWYDMLSPFLISQDFSKGSVDPKLFIRRNGNDLLLKYSFESCDPVDTPMVKKSELDEDKEGKAVDPSHYHGMIGTLLYLTASRPDLQFAICMSARYQARPTEKHIHAVKRIFRYLRGIVNQGLWYPKDSSVALTTFADADHAGCQDTRRSTSGSLQFIGERLISWSSKRQKSAAISSTEAEYIALSGCCAQILWMRSQLTDYGLEFNKISMYCDNKSVIALCCNNVQHSRSKHIDIRYHFIKEQ</sequence>
<feature type="domain" description="Reverse transcriptase Ty1/copia-type" evidence="3">
    <location>
        <begin position="763"/>
        <end position="898"/>
    </location>
</feature>
<dbReference type="InterPro" id="IPR012337">
    <property type="entry name" value="RNaseH-like_sf"/>
</dbReference>
<feature type="domain" description="GAG-pre-integrase" evidence="4">
    <location>
        <begin position="438"/>
        <end position="499"/>
    </location>
</feature>
<gene>
    <name evidence="5" type="ORF">Tci_524353</name>
</gene>
<dbReference type="InterPro" id="IPR013103">
    <property type="entry name" value="RVT_2"/>
</dbReference>
<feature type="region of interest" description="Disordered" evidence="2">
    <location>
        <begin position="682"/>
        <end position="703"/>
    </location>
</feature>
<evidence type="ECO:0000259" key="4">
    <source>
        <dbReference type="Pfam" id="PF13976"/>
    </source>
</evidence>
<dbReference type="InterPro" id="IPR043502">
    <property type="entry name" value="DNA/RNA_pol_sf"/>
</dbReference>
<dbReference type="GO" id="GO:0003676">
    <property type="term" value="F:nucleic acid binding"/>
    <property type="evidence" value="ECO:0007669"/>
    <property type="project" value="InterPro"/>
</dbReference>
<protein>
    <recommendedName>
        <fullName evidence="6">Retrovirus-related Pol polyprotein from transposon TNT 1-94</fullName>
    </recommendedName>
</protein>
<reference evidence="5" key="1">
    <citation type="journal article" date="2019" name="Sci. Rep.">
        <title>Draft genome of Tanacetum cinerariifolium, the natural source of mosquito coil.</title>
        <authorList>
            <person name="Yamashiro T."/>
            <person name="Shiraishi A."/>
            <person name="Satake H."/>
            <person name="Nakayama K."/>
        </authorList>
    </citation>
    <scope>NUCLEOTIDE SEQUENCE</scope>
</reference>
<dbReference type="PANTHER" id="PTHR11439">
    <property type="entry name" value="GAG-POL-RELATED RETROTRANSPOSON"/>
    <property type="match status" value="1"/>
</dbReference>
<evidence type="ECO:0000259" key="3">
    <source>
        <dbReference type="Pfam" id="PF07727"/>
    </source>
</evidence>
<organism evidence="5">
    <name type="scientific">Tanacetum cinerariifolium</name>
    <name type="common">Dalmatian daisy</name>
    <name type="synonym">Chrysanthemum cinerariifolium</name>
    <dbReference type="NCBI Taxonomy" id="118510"/>
    <lineage>
        <taxon>Eukaryota</taxon>
        <taxon>Viridiplantae</taxon>
        <taxon>Streptophyta</taxon>
        <taxon>Embryophyta</taxon>
        <taxon>Tracheophyta</taxon>
        <taxon>Spermatophyta</taxon>
        <taxon>Magnoliopsida</taxon>
        <taxon>eudicotyledons</taxon>
        <taxon>Gunneridae</taxon>
        <taxon>Pentapetalae</taxon>
        <taxon>asterids</taxon>
        <taxon>campanulids</taxon>
        <taxon>Asterales</taxon>
        <taxon>Asteraceae</taxon>
        <taxon>Asteroideae</taxon>
        <taxon>Anthemideae</taxon>
        <taxon>Anthemidinae</taxon>
        <taxon>Tanacetum</taxon>
    </lineage>
</organism>
<dbReference type="InterPro" id="IPR025724">
    <property type="entry name" value="GAG-pre-integrase_dom"/>
</dbReference>
<proteinExistence type="predicted"/>
<evidence type="ECO:0000256" key="1">
    <source>
        <dbReference type="SAM" id="Coils"/>
    </source>
</evidence>
<dbReference type="PANTHER" id="PTHR11439:SF495">
    <property type="entry name" value="REVERSE TRANSCRIPTASE, RNA-DEPENDENT DNA POLYMERASE-RELATED"/>
    <property type="match status" value="1"/>
</dbReference>
<dbReference type="Gene3D" id="3.30.420.10">
    <property type="entry name" value="Ribonuclease H-like superfamily/Ribonuclease H"/>
    <property type="match status" value="1"/>
</dbReference>
<keyword evidence="1" id="KW-0175">Coiled coil</keyword>
<dbReference type="EMBL" id="BKCJ010289424">
    <property type="protein sequence ID" value="GEZ52380.1"/>
    <property type="molecule type" value="Genomic_DNA"/>
</dbReference>
<name>A0A699IEJ6_TANCI</name>
<accession>A0A699IEJ6</accession>
<feature type="non-terminal residue" evidence="5">
    <location>
        <position position="1108"/>
    </location>
</feature>
<dbReference type="Pfam" id="PF13976">
    <property type="entry name" value="gag_pre-integrs"/>
    <property type="match status" value="1"/>
</dbReference>
<evidence type="ECO:0000256" key="2">
    <source>
        <dbReference type="SAM" id="MobiDB-lite"/>
    </source>
</evidence>
<dbReference type="AlphaFoldDB" id="A0A699IEJ6"/>
<evidence type="ECO:0000313" key="5">
    <source>
        <dbReference type="EMBL" id="GEZ52380.1"/>
    </source>
</evidence>
<dbReference type="SUPFAM" id="SSF56672">
    <property type="entry name" value="DNA/RNA polymerases"/>
    <property type="match status" value="1"/>
</dbReference>
<dbReference type="SUPFAM" id="SSF53098">
    <property type="entry name" value="Ribonuclease H-like"/>
    <property type="match status" value="1"/>
</dbReference>